<dbReference type="Proteomes" id="UP000198647">
    <property type="component" value="Unassembled WGS sequence"/>
</dbReference>
<keyword evidence="3" id="KW-1185">Reference proteome</keyword>
<evidence type="ECO:0000313" key="2">
    <source>
        <dbReference type="EMBL" id="SDX73504.1"/>
    </source>
</evidence>
<proteinExistence type="predicted"/>
<feature type="transmembrane region" description="Helical" evidence="1">
    <location>
        <begin position="41"/>
        <end position="61"/>
    </location>
</feature>
<gene>
    <name evidence="2" type="ORF">SAMN04488081_1242</name>
</gene>
<evidence type="ECO:0000313" key="3">
    <source>
        <dbReference type="Proteomes" id="UP000198647"/>
    </source>
</evidence>
<keyword evidence="1" id="KW-0812">Transmembrane</keyword>
<feature type="transmembrane region" description="Helical" evidence="1">
    <location>
        <begin position="12"/>
        <end position="35"/>
    </location>
</feature>
<protein>
    <submittedName>
        <fullName evidence="2">Mercuric ion transport protein</fullName>
    </submittedName>
</protein>
<comment type="caution">
    <text evidence="2">The sequence shown here is derived from an EMBL/GenBank/DDBJ whole genome shotgun (WGS) entry which is preliminary data.</text>
</comment>
<dbReference type="InterPro" id="IPR021091">
    <property type="entry name" value="Mercury_ion_transport_MerF"/>
</dbReference>
<sequence length="75" mass="8143">MRGNKWFIGSLTGFFVTLLCCATPLLVISLGLLGLGAWVGYLDYVLIPLLIVFLILAVGSYKRSKPTSTNKDCCS</sequence>
<dbReference type="Gene3D" id="1.10.287.910">
    <property type="entry name" value="bacterial mercury transporter, merf"/>
    <property type="match status" value="1"/>
</dbReference>
<dbReference type="EMBL" id="FNOS01000002">
    <property type="protein sequence ID" value="SDX73504.1"/>
    <property type="molecule type" value="Genomic_DNA"/>
</dbReference>
<accession>A0A1H3E6E0</accession>
<keyword evidence="1" id="KW-0472">Membrane</keyword>
<name>A0A1H3E6E0_9BACI</name>
<reference evidence="2 3" key="1">
    <citation type="submission" date="2016-10" db="EMBL/GenBank/DDBJ databases">
        <authorList>
            <person name="Varghese N."/>
            <person name="Submissions S."/>
        </authorList>
    </citation>
    <scope>NUCLEOTIDE SEQUENCE [LARGE SCALE GENOMIC DNA]</scope>
    <source>
        <strain evidence="2 3">DSM 20748</strain>
    </source>
</reference>
<dbReference type="RefSeq" id="WP_093106329.1">
    <property type="nucleotide sequence ID" value="NZ_FNOS01000002.1"/>
</dbReference>
<keyword evidence="1" id="KW-1133">Transmembrane helix</keyword>
<organism evidence="2 3">
    <name type="scientific">Salimicrobium album</name>
    <dbReference type="NCBI Taxonomy" id="50717"/>
    <lineage>
        <taxon>Bacteria</taxon>
        <taxon>Bacillati</taxon>
        <taxon>Bacillota</taxon>
        <taxon>Bacilli</taxon>
        <taxon>Bacillales</taxon>
        <taxon>Bacillaceae</taxon>
        <taxon>Salimicrobium</taxon>
    </lineage>
</organism>
<dbReference type="Pfam" id="PF11431">
    <property type="entry name" value="Transport_MerF"/>
    <property type="match status" value="1"/>
</dbReference>
<evidence type="ECO:0000256" key="1">
    <source>
        <dbReference type="SAM" id="Phobius"/>
    </source>
</evidence>
<dbReference type="NCBIfam" id="NF033565">
    <property type="entry name" value="trans_MerF"/>
    <property type="match status" value="1"/>
</dbReference>